<evidence type="ECO:0000313" key="4">
    <source>
        <dbReference type="Proteomes" id="UP000293089"/>
    </source>
</evidence>
<name>A0A4Q8LXH1_9GAMM</name>
<evidence type="ECO:0000313" key="2">
    <source>
        <dbReference type="EMBL" id="TAA37253.1"/>
    </source>
</evidence>
<gene>
    <name evidence="2" type="ORF">EA656_00820</name>
    <name evidence="1" type="ORF">EA658_16725</name>
</gene>
<dbReference type="EMBL" id="SHMF01000001">
    <property type="protein sequence ID" value="TAA37253.1"/>
    <property type="molecule type" value="Genomic_DNA"/>
</dbReference>
<dbReference type="EMBL" id="SHME01000004">
    <property type="protein sequence ID" value="TAA18728.1"/>
    <property type="molecule type" value="Genomic_DNA"/>
</dbReference>
<sequence length="118" mass="13562">MATLTDFAKIRYSSYGESFDPSVERTDMERGVPKQRLLNSQVLMKIQATLLFKTPTDLNGFEAWYFDEIKRIGWFTIQHPRTGAAISVRFENGSIGTLTSESLGFYLAQRQVVLEYLR</sequence>
<accession>A0A4Q8LXH1</accession>
<dbReference type="AlphaFoldDB" id="A0A4Q8LXH1"/>
<dbReference type="Proteomes" id="UP000292087">
    <property type="component" value="Unassembled WGS sequence"/>
</dbReference>
<comment type="caution">
    <text evidence="2">The sequence shown here is derived from an EMBL/GenBank/DDBJ whole genome shotgun (WGS) entry which is preliminary data.</text>
</comment>
<evidence type="ECO:0000313" key="1">
    <source>
        <dbReference type="EMBL" id="TAA18728.1"/>
    </source>
</evidence>
<reference evidence="3 4" key="1">
    <citation type="submission" date="2019-02" db="EMBL/GenBank/DDBJ databases">
        <title>WGS of Pseudoxanthomonas species novum from clinical isolates.</title>
        <authorList>
            <person name="Bernier A.-M."/>
            <person name="Bernard K."/>
            <person name="Vachon A."/>
        </authorList>
    </citation>
    <scope>NUCLEOTIDE SEQUENCE [LARGE SCALE GENOMIC DNA]</scope>
    <source>
        <strain evidence="4">NML 170316</strain>
        <strain evidence="2 3">NML140781</strain>
        <strain evidence="1">NML170316</strain>
    </source>
</reference>
<dbReference type="Proteomes" id="UP000293089">
    <property type="component" value="Unassembled WGS sequence"/>
</dbReference>
<dbReference type="RefSeq" id="WP_130522286.1">
    <property type="nucleotide sequence ID" value="NZ_SHLZ01000001.1"/>
</dbReference>
<organism evidence="2 3">
    <name type="scientific">Pseudoxanthomonas winnipegensis</name>
    <dbReference type="NCBI Taxonomy" id="2480810"/>
    <lineage>
        <taxon>Bacteria</taxon>
        <taxon>Pseudomonadati</taxon>
        <taxon>Pseudomonadota</taxon>
        <taxon>Gammaproteobacteria</taxon>
        <taxon>Lysobacterales</taxon>
        <taxon>Lysobacteraceae</taxon>
        <taxon>Pseudoxanthomonas</taxon>
    </lineage>
</organism>
<evidence type="ECO:0000313" key="3">
    <source>
        <dbReference type="Proteomes" id="UP000292087"/>
    </source>
</evidence>
<protein>
    <submittedName>
        <fullName evidence="2">Uncharacterized protein</fullName>
    </submittedName>
</protein>
<keyword evidence="4" id="KW-1185">Reference proteome</keyword>
<proteinExistence type="predicted"/>